<dbReference type="OrthoDB" id="7836448at2"/>
<protein>
    <submittedName>
        <fullName evidence="7">Protease</fullName>
    </submittedName>
</protein>
<dbReference type="RefSeq" id="WP_050530062.1">
    <property type="nucleotide sequence ID" value="NZ_AQQZ01000002.1"/>
</dbReference>
<evidence type="ECO:0000256" key="4">
    <source>
        <dbReference type="ARBA" id="ARBA00023136"/>
    </source>
</evidence>
<evidence type="ECO:0000256" key="5">
    <source>
        <dbReference type="SAM" id="Phobius"/>
    </source>
</evidence>
<feature type="transmembrane region" description="Helical" evidence="5">
    <location>
        <begin position="176"/>
        <end position="194"/>
    </location>
</feature>
<reference evidence="7 8" key="1">
    <citation type="journal article" date="2015" name="Int. J. Syst. Evol. Microbiol.">
        <title>Aestuariivita atlantica sp. nov., isolated from deep sea sediment of the Atlantic Ocean.</title>
        <authorList>
            <person name="Li G."/>
            <person name="Lai Q."/>
            <person name="Du Y."/>
            <person name="Liu X."/>
            <person name="Sun F."/>
            <person name="Shao Z."/>
        </authorList>
    </citation>
    <scope>NUCLEOTIDE SEQUENCE [LARGE SCALE GENOMIC DNA]</scope>
    <source>
        <strain evidence="7 8">22II-S11-z3</strain>
    </source>
</reference>
<dbReference type="SUPFAM" id="SSF144091">
    <property type="entry name" value="Rhomboid-like"/>
    <property type="match status" value="1"/>
</dbReference>
<dbReference type="STRING" id="1317121.ATO11_06075"/>
<accession>A0A0L1JTI2</accession>
<evidence type="ECO:0000313" key="8">
    <source>
        <dbReference type="Proteomes" id="UP000036938"/>
    </source>
</evidence>
<comment type="subcellular location">
    <subcellularLocation>
        <location evidence="1">Membrane</location>
        <topology evidence="1">Multi-pass membrane protein</topology>
    </subcellularLocation>
</comment>
<evidence type="ECO:0000256" key="1">
    <source>
        <dbReference type="ARBA" id="ARBA00004141"/>
    </source>
</evidence>
<keyword evidence="8" id="KW-1185">Reference proteome</keyword>
<dbReference type="PANTHER" id="PTHR43066:SF11">
    <property type="entry name" value="PEPTIDASE S54 RHOMBOID DOMAIN-CONTAINING PROTEIN"/>
    <property type="match status" value="1"/>
</dbReference>
<evidence type="ECO:0000259" key="6">
    <source>
        <dbReference type="Pfam" id="PF01694"/>
    </source>
</evidence>
<dbReference type="PANTHER" id="PTHR43066">
    <property type="entry name" value="RHOMBOID-RELATED PROTEIN"/>
    <property type="match status" value="1"/>
</dbReference>
<sequence>MAHPNPDHNDTSPINPIPPVILFLFLAMVTAELIFSLGEREIIGGPAAVGWRLAYIQQFAFSGEIFDWMIENNRWPAEQLLRTVTFPFIHSTFIHAAIGSVIFLALGKMVGDAYGTVAAVLFFFVPSALGAVAFALLTESAAPLMGAFPAIYGFVGAYTFLLWVKLGAAGQRQIRAFSLIGFLMLIQLIFGALYGTSPTWVADLAAFVIGLAMAPLLAPGGMARVIAALRRD</sequence>
<dbReference type="InterPro" id="IPR035952">
    <property type="entry name" value="Rhomboid-like_sf"/>
</dbReference>
<feature type="transmembrane region" description="Helical" evidence="5">
    <location>
        <begin position="20"/>
        <end position="37"/>
    </location>
</feature>
<evidence type="ECO:0000313" key="7">
    <source>
        <dbReference type="EMBL" id="KNG95071.1"/>
    </source>
</evidence>
<keyword evidence="4 5" id="KW-0472">Membrane</keyword>
<name>A0A0L1JTI2_9RHOB</name>
<feature type="transmembrane region" description="Helical" evidence="5">
    <location>
        <begin position="113"/>
        <end position="137"/>
    </location>
</feature>
<dbReference type="Gene3D" id="1.20.1540.10">
    <property type="entry name" value="Rhomboid-like"/>
    <property type="match status" value="1"/>
</dbReference>
<dbReference type="PATRIC" id="fig|1317121.7.peg.1595"/>
<keyword evidence="3 5" id="KW-1133">Transmembrane helix</keyword>
<keyword evidence="7" id="KW-0378">Hydrolase</keyword>
<gene>
    <name evidence="7" type="ORF">ATO11_06075</name>
</gene>
<evidence type="ECO:0000256" key="3">
    <source>
        <dbReference type="ARBA" id="ARBA00022989"/>
    </source>
</evidence>
<dbReference type="EMBL" id="AQQZ01000002">
    <property type="protein sequence ID" value="KNG95071.1"/>
    <property type="molecule type" value="Genomic_DNA"/>
</dbReference>
<dbReference type="GO" id="GO:0016020">
    <property type="term" value="C:membrane"/>
    <property type="evidence" value="ECO:0007669"/>
    <property type="project" value="UniProtKB-SubCell"/>
</dbReference>
<feature type="domain" description="Peptidase S54 rhomboid" evidence="6">
    <location>
        <begin position="78"/>
        <end position="218"/>
    </location>
</feature>
<organism evidence="7 8">
    <name type="scientific">Pseudaestuariivita atlantica</name>
    <dbReference type="NCBI Taxonomy" id="1317121"/>
    <lineage>
        <taxon>Bacteria</taxon>
        <taxon>Pseudomonadati</taxon>
        <taxon>Pseudomonadota</taxon>
        <taxon>Alphaproteobacteria</taxon>
        <taxon>Rhodobacterales</taxon>
        <taxon>Paracoccaceae</taxon>
        <taxon>Pseudaestuariivita</taxon>
    </lineage>
</organism>
<proteinExistence type="predicted"/>
<dbReference type="AlphaFoldDB" id="A0A0L1JTI2"/>
<feature type="transmembrane region" description="Helical" evidence="5">
    <location>
        <begin position="143"/>
        <end position="164"/>
    </location>
</feature>
<dbReference type="Proteomes" id="UP000036938">
    <property type="component" value="Unassembled WGS sequence"/>
</dbReference>
<feature type="transmembrane region" description="Helical" evidence="5">
    <location>
        <begin position="200"/>
        <end position="227"/>
    </location>
</feature>
<keyword evidence="2 5" id="KW-0812">Transmembrane</keyword>
<comment type="caution">
    <text evidence="7">The sequence shown here is derived from an EMBL/GenBank/DDBJ whole genome shotgun (WGS) entry which is preliminary data.</text>
</comment>
<dbReference type="Pfam" id="PF01694">
    <property type="entry name" value="Rhomboid"/>
    <property type="match status" value="1"/>
</dbReference>
<keyword evidence="7" id="KW-0645">Protease</keyword>
<dbReference type="GO" id="GO:0004252">
    <property type="term" value="F:serine-type endopeptidase activity"/>
    <property type="evidence" value="ECO:0007669"/>
    <property type="project" value="InterPro"/>
</dbReference>
<dbReference type="InterPro" id="IPR022764">
    <property type="entry name" value="Peptidase_S54_rhomboid_dom"/>
</dbReference>
<dbReference type="GO" id="GO:0006508">
    <property type="term" value="P:proteolysis"/>
    <property type="evidence" value="ECO:0007669"/>
    <property type="project" value="UniProtKB-KW"/>
</dbReference>
<evidence type="ECO:0000256" key="2">
    <source>
        <dbReference type="ARBA" id="ARBA00022692"/>
    </source>
</evidence>
<feature type="transmembrane region" description="Helical" evidence="5">
    <location>
        <begin position="86"/>
        <end position="106"/>
    </location>
</feature>